<dbReference type="SUPFAM" id="SSF52833">
    <property type="entry name" value="Thioredoxin-like"/>
    <property type="match status" value="1"/>
</dbReference>
<proteinExistence type="inferred from homology"/>
<dbReference type="Pfam" id="PF00085">
    <property type="entry name" value="Thioredoxin"/>
    <property type="match status" value="1"/>
</dbReference>
<accession>G0SFT6</accession>
<feature type="domain" description="Thioredoxin" evidence="3">
    <location>
        <begin position="1"/>
        <end position="115"/>
    </location>
</feature>
<dbReference type="CDD" id="cd02947">
    <property type="entry name" value="TRX_family"/>
    <property type="match status" value="1"/>
</dbReference>
<reference evidence="4 5" key="1">
    <citation type="journal article" date="2011" name="Cell">
        <title>Insight into structure and assembly of the nuclear pore complex by utilizing the genome of a eukaryotic thermophile.</title>
        <authorList>
            <person name="Amlacher S."/>
            <person name="Sarges P."/>
            <person name="Flemming D."/>
            <person name="van Noort V."/>
            <person name="Kunze R."/>
            <person name="Devos D.P."/>
            <person name="Arumugam M."/>
            <person name="Bork P."/>
            <person name="Hurt E."/>
        </authorList>
    </citation>
    <scope>NUCLEOTIDE SEQUENCE [LARGE SCALE GENOMIC DNA]</scope>
    <source>
        <strain evidence="5">DSM 1495 / CBS 144.50 / IMI 039719</strain>
    </source>
</reference>
<organism evidence="5">
    <name type="scientific">Chaetomium thermophilum (strain DSM 1495 / CBS 144.50 / IMI 039719)</name>
    <name type="common">Thermochaetoides thermophila</name>
    <dbReference type="NCBI Taxonomy" id="759272"/>
    <lineage>
        <taxon>Eukaryota</taxon>
        <taxon>Fungi</taxon>
        <taxon>Dikarya</taxon>
        <taxon>Ascomycota</taxon>
        <taxon>Pezizomycotina</taxon>
        <taxon>Sordariomycetes</taxon>
        <taxon>Sordariomycetidae</taxon>
        <taxon>Sordariales</taxon>
        <taxon>Chaetomiaceae</taxon>
        <taxon>Thermochaetoides</taxon>
    </lineage>
</organism>
<dbReference type="InterPro" id="IPR017937">
    <property type="entry name" value="Thioredoxin_CS"/>
</dbReference>
<evidence type="ECO:0000259" key="3">
    <source>
        <dbReference type="PROSITE" id="PS51352"/>
    </source>
</evidence>
<dbReference type="PRINTS" id="PR00421">
    <property type="entry name" value="THIOREDOXIN"/>
</dbReference>
<dbReference type="AlphaFoldDB" id="G0SFT6"/>
<dbReference type="HOGENOM" id="CLU_090389_14_0_1"/>
<evidence type="ECO:0000256" key="2">
    <source>
        <dbReference type="ARBA" id="ARBA00023157"/>
    </source>
</evidence>
<evidence type="ECO:0000313" key="4">
    <source>
        <dbReference type="EMBL" id="EGS17851.1"/>
    </source>
</evidence>
<evidence type="ECO:0000256" key="1">
    <source>
        <dbReference type="ARBA" id="ARBA00008987"/>
    </source>
</evidence>
<dbReference type="EMBL" id="GL988047">
    <property type="protein sequence ID" value="EGS17851.1"/>
    <property type="molecule type" value="Genomic_DNA"/>
</dbReference>
<dbReference type="STRING" id="759272.G0SFT6"/>
<keyword evidence="5" id="KW-1185">Reference proteome</keyword>
<dbReference type="PANTHER" id="PTHR46115">
    <property type="entry name" value="THIOREDOXIN-LIKE PROTEIN 1"/>
    <property type="match status" value="1"/>
</dbReference>
<dbReference type="RefSeq" id="XP_006697469.1">
    <property type="nucleotide sequence ID" value="XM_006697406.1"/>
</dbReference>
<dbReference type="InterPro" id="IPR013766">
    <property type="entry name" value="Thioredoxin_domain"/>
</dbReference>
<dbReference type="InterPro" id="IPR036249">
    <property type="entry name" value="Thioredoxin-like_sf"/>
</dbReference>
<gene>
    <name evidence="4" type="ORF">CTHT_0072080</name>
</gene>
<comment type="similarity">
    <text evidence="1">Belongs to the thioredoxin family.</text>
</comment>
<dbReference type="KEGG" id="cthr:CTHT_0072080"/>
<dbReference type="PROSITE" id="PS00194">
    <property type="entry name" value="THIOREDOXIN_1"/>
    <property type="match status" value="1"/>
</dbReference>
<dbReference type="Gene3D" id="3.40.30.10">
    <property type="entry name" value="Glutaredoxin"/>
    <property type="match status" value="1"/>
</dbReference>
<keyword evidence="2" id="KW-1015">Disulfide bond</keyword>
<protein>
    <recommendedName>
        <fullName evidence="3">Thioredoxin domain-containing protein</fullName>
    </recommendedName>
</protein>
<dbReference type="PROSITE" id="PS51352">
    <property type="entry name" value="THIOREDOXIN_2"/>
    <property type="match status" value="1"/>
</dbReference>
<name>G0SFT6_CHATD</name>
<dbReference type="GeneID" id="18261246"/>
<dbReference type="eggNOG" id="KOG0907">
    <property type="taxonomic scope" value="Eukaryota"/>
</dbReference>
<dbReference type="OMA" id="RIICCYG"/>
<dbReference type="Proteomes" id="UP000008066">
    <property type="component" value="Unassembled WGS sequence"/>
</dbReference>
<evidence type="ECO:0000313" key="5">
    <source>
        <dbReference type="Proteomes" id="UP000008066"/>
    </source>
</evidence>
<sequence length="133" mass="14104">MAQGVHHISSQAEWDNLLASTRYVIADFFAEWCGPCKMIAPHYEKFASSLSIPGYLAFAKIDVDNVRSVATQYGITAMPTFLFFKDGTQVAVNGSPMVRGADLGTLKAAVDKMARLAKEKAEAAAAAAAAGSS</sequence>
<dbReference type="OrthoDB" id="19690at2759"/>